<evidence type="ECO:0000256" key="1">
    <source>
        <dbReference type="SAM" id="MobiDB-lite"/>
    </source>
</evidence>
<dbReference type="EMBL" id="CP004372">
    <property type="protein sequence ID" value="AHM03867.1"/>
    <property type="molecule type" value="Genomic_DNA"/>
</dbReference>
<accession>W8S129</accession>
<name>W8S129_9RHOB</name>
<evidence type="ECO:0000313" key="4">
    <source>
        <dbReference type="Proteomes" id="UP000019593"/>
    </source>
</evidence>
<evidence type="ECO:0000313" key="3">
    <source>
        <dbReference type="EMBL" id="AHM03867.1"/>
    </source>
</evidence>
<dbReference type="PATRIC" id="fig|1294273.3.peg.1460"/>
<dbReference type="PROSITE" id="PS51257">
    <property type="entry name" value="PROKAR_LIPOPROTEIN"/>
    <property type="match status" value="1"/>
</dbReference>
<keyword evidence="4" id="KW-1185">Reference proteome</keyword>
<feature type="region of interest" description="Disordered" evidence="1">
    <location>
        <begin position="24"/>
        <end position="51"/>
    </location>
</feature>
<keyword evidence="2" id="KW-0732">Signal</keyword>
<evidence type="ECO:0000256" key="2">
    <source>
        <dbReference type="SAM" id="SignalP"/>
    </source>
</evidence>
<feature type="signal peptide" evidence="2">
    <location>
        <begin position="1"/>
        <end position="24"/>
    </location>
</feature>
<dbReference type="RefSeq" id="WP_156945883.1">
    <property type="nucleotide sequence ID" value="NZ_CP004372.1"/>
</dbReference>
<dbReference type="AlphaFoldDB" id="W8S129"/>
<protein>
    <recommendedName>
        <fullName evidence="5">Argininosuccinate lyase</fullName>
    </recommendedName>
</protein>
<proteinExistence type="predicted"/>
<dbReference type="Proteomes" id="UP000019593">
    <property type="component" value="Chromosome"/>
</dbReference>
<evidence type="ECO:0008006" key="5">
    <source>
        <dbReference type="Google" id="ProtNLM"/>
    </source>
</evidence>
<gene>
    <name evidence="3" type="ORF">roselon_01484</name>
</gene>
<dbReference type="HOGENOM" id="CLU_214928_0_0_5"/>
<reference evidence="3 4" key="1">
    <citation type="submission" date="2013-03" db="EMBL/GenBank/DDBJ databases">
        <authorList>
            <person name="Fiebig A."/>
            <person name="Goeker M."/>
            <person name="Klenk H.-P.P."/>
        </authorList>
    </citation>
    <scope>NUCLEOTIDE SEQUENCE [LARGE SCALE GENOMIC DNA]</scope>
    <source>
        <strain evidence="4">DSM 19469</strain>
    </source>
</reference>
<sequence>MTTKRSLLPLALCAVLLAACGADGEPETPDRATPGVSVSGTVEIGLRGGSR</sequence>
<dbReference type="KEGG" id="red:roselon_01484"/>
<dbReference type="STRING" id="1294273.roselon_01484"/>
<organism evidence="3 4">
    <name type="scientific">Roseicyclus elongatus DSM 19469</name>
    <dbReference type="NCBI Taxonomy" id="1294273"/>
    <lineage>
        <taxon>Bacteria</taxon>
        <taxon>Pseudomonadati</taxon>
        <taxon>Pseudomonadota</taxon>
        <taxon>Alphaproteobacteria</taxon>
        <taxon>Rhodobacterales</taxon>
        <taxon>Roseobacteraceae</taxon>
        <taxon>Roseicyclus</taxon>
    </lineage>
</organism>
<feature type="chain" id="PRO_5004912825" description="Argininosuccinate lyase" evidence="2">
    <location>
        <begin position="25"/>
        <end position="51"/>
    </location>
</feature>